<sequence length="1988" mass="225149">MEDVLQSIIKEASGKQHQNLKNATQIAYDKLYRQHGMNRDVPHELRSVCFIALKMTLDSHKKNLITLGLNGMHRLIRDERFFIGLEPEDDNFWLPAQLLRSTNSISCTSNEETIVNVLRLFLSMACSSNVTLNGRLLIEVLSRCHEFWEYGTRSVKASALAAASQCLRTFCCFLKDEADELMKMNEKTAPACSNLVATATIYNEVIPVMQWLCSKLIEPGNNSTPKKQHSSLFFIESILTLTSSLPNDVHSSPHFTAFLWKTFFPNLAAALGSPGRVNIDKKFSYKDAIHMIESENRGFFTRPGLDGPEARCVYLTAIQLLRIAGAQGSLRPVLEALFHRMLLLPLPQNRAEPLRCVRDAFKSPQRLIDLSVILHYDKNQSVSDDMELFRLIIDSMEECAVSTYSTFGSDESLHASIESLVALLSSLQTLCTGDVEAIVSDQVTEAINHRYANLKDADYHGPLTYQSLIRLPRDYRDAVAELKHSRFDPSDSDNEDGHPTPNQEIDQVSMGSGETEGPEDGESSDEQSKAEANWLYSHFNDAKIDGETDRKHAKEFAKIVRIQLVPKLLKLHSSIEIDSEIQEFSSNICHQNSLNISDFDYNLTAINADGIYLATYSTFLLSLQLIRVGHYDKTNEQISIPLSEQQFVTSVQNAGVLVYLSSAWLRELYQCILATNPLESLNLEEINNRCTLIDMICDAGGVGPTQMMSEWQRLQSVSKYMNQTEVETDKQKAAKKLARRLLTCCWDSMVVILSAGLGEIEDSKAKKLVKFSKKHLKVGNTNRKRNTGEAALYALSLEGLHAAATLSNCLQLQHLAGKILNMIATNVCQTSGPKLPSSQALSMELVLTKGLDLGSYSEDCWLPVFSVCRHVTQLEHDLFSSSNSVSTGANMPNGNPNKNDDSPSKDKNNPGSYFIDEDETCVDVYSFLQAPLQSPNNSIAIILKAYPNTVILTQADTAKVLCALSHLSDNLFNDAADRLNLPSLCQFIKSLCRASREQLYRGNTNKKGKKSWWLGGPWKIKNQSLPLSLLLHRVGEITLKVFRSSRPLLHIVKIWAISGPHLMDAACHKDRDISKRAIEYIHDIITALLVEQSELPHFHFNEALLKPFENILNMQNCDMDVQDQIITCCMEIVEAHRTEIRSGWRPLFGTLTTKKLQISSVILDIFRIFLETENTLVFANAGLDCILCLLSYLETSTGNYDEDGNIINSNPNITCSAATSQNDGTSTPKLNAIEFLHDVLKFLERCSTILGCLYNMPNTPNLHSTYKIKGISYTHIVDANTQNSLDNFQYFGNEHLQTFNDEQFMISYRSLHIDKDSITKLDELEKNNCGVLKVWFLLLDGLTNALILCPLPHQSPIIQTIFKIFRSVFDNPGLDFGFYCVNHLLIPLNQDWLRYINKTQKNWATIEKNFKHCCCMTTDLVVEFIEKSQYQVSKTAKKNKSEAKADNHEDEEDLSRIPTAANLALKQMLIVLIECSVQPQEAISRIGVSCLKHILFTIGYLFNEEQWLTICSAIHRAATINLAPLRQLSFAFYENSNSFYGDIMTLKVAARRDCTLEEINRVYSLSQQVFQLDNQNQRDGMANKSISEIKIINEDRSYAFLLYTNLNADGNFVLRIPYKNLVIGLLVSQMLLQLIANILLGELKCVPSELHSVIYEYNTSTNTEKKPQFNLSYRAKEILYRCLRQYFNCSIEFDYRPGLKFLIQKVSNLDYAANLYKQCTSSFIIIFMSLVDSYLNDIGKLNLSSNDLNYIIDSCNNNSDGLIKKKEFFVRNLFLLRELWNQVSELYLKIAKTSSPIVKKRESFLNEINIVENKMVEIQEQLENGLNNYDTDDDVFLPSPTFEKCNSTSGNSINKIEKASSEESVKIFLKDQHEESNNSNPFISSTSSPTQQQNRENPFNKNQTTNEDNKQQQQVSPEIEQQRKLSILKDEQCKRKSLTQLIVASMELLKLLPNESTENIRLLLTNTRINEAFDMVDKHENNNLENYK</sequence>
<dbReference type="GO" id="GO:0005085">
    <property type="term" value="F:guanyl-nucleotide exchange factor activity"/>
    <property type="evidence" value="ECO:0007669"/>
    <property type="project" value="InterPro"/>
</dbReference>
<feature type="compositionally biased region" description="Polar residues" evidence="2">
    <location>
        <begin position="883"/>
        <end position="897"/>
    </location>
</feature>
<dbReference type="OrthoDB" id="10002886at2759"/>
<dbReference type="InterPro" id="IPR035999">
    <property type="entry name" value="Sec7_dom_sf"/>
</dbReference>
<dbReference type="Pfam" id="PF09324">
    <property type="entry name" value="Sec7-like_HDS"/>
    <property type="match status" value="1"/>
</dbReference>
<protein>
    <recommendedName>
        <fullName evidence="3">SEC7 domain-containing protein</fullName>
    </recommendedName>
</protein>
<dbReference type="EMBL" id="OU895878">
    <property type="protein sequence ID" value="CAG9802489.1"/>
    <property type="molecule type" value="Genomic_DNA"/>
</dbReference>
<feature type="compositionally biased region" description="Polar residues" evidence="2">
    <location>
        <begin position="500"/>
        <end position="512"/>
    </location>
</feature>
<feature type="coiled-coil region" evidence="1">
    <location>
        <begin position="1801"/>
        <end position="1828"/>
    </location>
</feature>
<reference evidence="4" key="2">
    <citation type="submission" date="2022-10" db="EMBL/GenBank/DDBJ databases">
        <authorList>
            <consortium name="ENA_rothamsted_submissions"/>
            <consortium name="culmorum"/>
            <person name="King R."/>
        </authorList>
    </citation>
    <scope>NUCLEOTIDE SEQUENCE</scope>
</reference>
<dbReference type="SMART" id="SM00222">
    <property type="entry name" value="Sec7"/>
    <property type="match status" value="1"/>
</dbReference>
<evidence type="ECO:0000313" key="5">
    <source>
        <dbReference type="Proteomes" id="UP001153620"/>
    </source>
</evidence>
<feature type="compositionally biased region" description="Acidic residues" evidence="2">
    <location>
        <begin position="516"/>
        <end position="525"/>
    </location>
</feature>
<evidence type="ECO:0000313" key="4">
    <source>
        <dbReference type="EMBL" id="CAG9802489.1"/>
    </source>
</evidence>
<feature type="region of interest" description="Disordered" evidence="2">
    <location>
        <begin position="883"/>
        <end position="910"/>
    </location>
</feature>
<keyword evidence="1" id="KW-0175">Coiled coil</keyword>
<organism evidence="4 5">
    <name type="scientific">Chironomus riparius</name>
    <dbReference type="NCBI Taxonomy" id="315576"/>
    <lineage>
        <taxon>Eukaryota</taxon>
        <taxon>Metazoa</taxon>
        <taxon>Ecdysozoa</taxon>
        <taxon>Arthropoda</taxon>
        <taxon>Hexapoda</taxon>
        <taxon>Insecta</taxon>
        <taxon>Pterygota</taxon>
        <taxon>Neoptera</taxon>
        <taxon>Endopterygota</taxon>
        <taxon>Diptera</taxon>
        <taxon>Nematocera</taxon>
        <taxon>Chironomoidea</taxon>
        <taxon>Chironomidae</taxon>
        <taxon>Chironominae</taxon>
        <taxon>Chironomus</taxon>
    </lineage>
</organism>
<evidence type="ECO:0000259" key="3">
    <source>
        <dbReference type="SMART" id="SM00222"/>
    </source>
</evidence>
<dbReference type="GO" id="GO:0032012">
    <property type="term" value="P:regulation of ARF protein signal transduction"/>
    <property type="evidence" value="ECO:0007669"/>
    <property type="project" value="InterPro"/>
</dbReference>
<dbReference type="SUPFAM" id="SSF48425">
    <property type="entry name" value="Sec7 domain"/>
    <property type="match status" value="1"/>
</dbReference>
<dbReference type="InterPro" id="IPR015403">
    <property type="entry name" value="Mon2/Sec7/BIG1-like_HDS"/>
</dbReference>
<accession>A0A9N9RSJ5</accession>
<evidence type="ECO:0000256" key="2">
    <source>
        <dbReference type="SAM" id="MobiDB-lite"/>
    </source>
</evidence>
<feature type="domain" description="SEC7" evidence="3">
    <location>
        <begin position="446"/>
        <end position="677"/>
    </location>
</feature>
<keyword evidence="5" id="KW-1185">Reference proteome</keyword>
<feature type="region of interest" description="Disordered" evidence="2">
    <location>
        <begin position="485"/>
        <end position="529"/>
    </location>
</feature>
<dbReference type="Proteomes" id="UP001153620">
    <property type="component" value="Chromosome 2"/>
</dbReference>
<reference evidence="4" key="1">
    <citation type="submission" date="2022-01" db="EMBL/GenBank/DDBJ databases">
        <authorList>
            <person name="King R."/>
        </authorList>
    </citation>
    <scope>NUCLEOTIDE SEQUENCE</scope>
</reference>
<feature type="compositionally biased region" description="Polar residues" evidence="2">
    <location>
        <begin position="1877"/>
        <end position="1906"/>
    </location>
</feature>
<name>A0A9N9RSJ5_9DIPT</name>
<evidence type="ECO:0000256" key="1">
    <source>
        <dbReference type="SAM" id="Coils"/>
    </source>
</evidence>
<feature type="compositionally biased region" description="Basic and acidic residues" evidence="2">
    <location>
        <begin position="898"/>
        <end position="908"/>
    </location>
</feature>
<dbReference type="InterPro" id="IPR000904">
    <property type="entry name" value="Sec7_dom"/>
</dbReference>
<proteinExistence type="predicted"/>
<feature type="region of interest" description="Disordered" evidence="2">
    <location>
        <begin position="1873"/>
        <end position="1920"/>
    </location>
</feature>
<gene>
    <name evidence="4" type="ORF">CHIRRI_LOCUS5396</name>
</gene>